<evidence type="ECO:0000313" key="4">
    <source>
        <dbReference type="Proteomes" id="UP000461585"/>
    </source>
</evidence>
<evidence type="ECO:0000256" key="1">
    <source>
        <dbReference type="SAM" id="SignalP"/>
    </source>
</evidence>
<organism evidence="3 4">
    <name type="scientific">Anaerotalea alkaliphila</name>
    <dbReference type="NCBI Taxonomy" id="2662126"/>
    <lineage>
        <taxon>Bacteria</taxon>
        <taxon>Bacillati</taxon>
        <taxon>Bacillota</taxon>
        <taxon>Clostridia</taxon>
        <taxon>Eubacteriales</taxon>
        <taxon>Anaerotalea</taxon>
    </lineage>
</organism>
<comment type="caution">
    <text evidence="3">The sequence shown here is derived from an EMBL/GenBank/DDBJ whole genome shotgun (WGS) entry which is preliminary data.</text>
</comment>
<keyword evidence="4" id="KW-1185">Reference proteome</keyword>
<dbReference type="AlphaFoldDB" id="A0A7X5HUP5"/>
<feature type="chain" id="PRO_5038809882" description="Polymerase/histidinol phosphatase N-terminal domain-containing protein" evidence="1">
    <location>
        <begin position="24"/>
        <end position="463"/>
    </location>
</feature>
<keyword evidence="1" id="KW-0732">Signal</keyword>
<reference evidence="3 4" key="1">
    <citation type="submission" date="2020-01" db="EMBL/GenBank/DDBJ databases">
        <title>Anaeroalcalibacter tamaniensis gen. nov., sp. nov., moderately halophilic strictly anaerobic fermenter bacterium from mud volcano of Taman peninsula.</title>
        <authorList>
            <person name="Frolova A."/>
            <person name="Merkel A.Y."/>
            <person name="Slobodkin A.I."/>
        </authorList>
    </citation>
    <scope>NUCLEOTIDE SEQUENCE [LARGE SCALE GENOMIC DNA]</scope>
    <source>
        <strain evidence="3 4">F-3ap</strain>
    </source>
</reference>
<dbReference type="InterPro" id="IPR052018">
    <property type="entry name" value="PHP_domain"/>
</dbReference>
<dbReference type="PANTHER" id="PTHR42924:SF3">
    <property type="entry name" value="POLYMERASE_HISTIDINOL PHOSPHATASE N-TERMINAL DOMAIN-CONTAINING PROTEIN"/>
    <property type="match status" value="1"/>
</dbReference>
<dbReference type="PANTHER" id="PTHR42924">
    <property type="entry name" value="EXONUCLEASE"/>
    <property type="match status" value="1"/>
</dbReference>
<accession>A0A7X5HUP5</accession>
<dbReference type="InterPro" id="IPR003141">
    <property type="entry name" value="Pol/His_phosphatase_N"/>
</dbReference>
<dbReference type="SMART" id="SM00481">
    <property type="entry name" value="POLIIIAc"/>
    <property type="match status" value="1"/>
</dbReference>
<dbReference type="GO" id="GO:0004534">
    <property type="term" value="F:5'-3' RNA exonuclease activity"/>
    <property type="evidence" value="ECO:0007669"/>
    <property type="project" value="TreeGrafter"/>
</dbReference>
<feature type="domain" description="Polymerase/histidinol phosphatase N-terminal" evidence="2">
    <location>
        <begin position="57"/>
        <end position="138"/>
    </location>
</feature>
<sequence>MNRKRTISLALSLTLLASTAMGAAQDVFAAAPAGETDYHILNPYASVDWDSFGQYKTEFHSHTIESDGNATPQAMIEEYYSKGYDVLAVTDHNFTNTTWDRTDRPENRPYLTTGRLAEITAGVDRDGRGMVAIPYSNEQSRHDHLNTFWADFNNAPGDTLEQSVATAEALGGLSHINHPGRYTGARSASFEQGEIISKNPAVVAKYTDLFFKYNSLVGMEIINKKDGDSVSDRILWDSILQVTMPERRNVWGFSNDDAHSTAAVGYSFNMLLMPENSEENVRAAMENGTFYAVAKVAKRELGIGFVAQGSAPVIEDIRVDQQENAITIQGDNYHTIQWIADGEVIATGASIDLNDHEEHVNSYVRAQLVGEGGISFTQPFGVNTQTLGTLRETVENMDAVAGIKTSLLAKIAAMENGLLQGKENLVQLAGAFSSQVQALDGNRIPTGTAAFLLETVEGMLLNQ</sequence>
<evidence type="ECO:0000259" key="2">
    <source>
        <dbReference type="SMART" id="SM00481"/>
    </source>
</evidence>
<gene>
    <name evidence="3" type="ORF">GXN74_04390</name>
</gene>
<dbReference type="InterPro" id="IPR016195">
    <property type="entry name" value="Pol/histidinol_Pase-like"/>
</dbReference>
<dbReference type="Gene3D" id="3.20.20.140">
    <property type="entry name" value="Metal-dependent hydrolases"/>
    <property type="match status" value="1"/>
</dbReference>
<name>A0A7X5HUP5_9FIRM</name>
<proteinExistence type="predicted"/>
<evidence type="ECO:0000313" key="3">
    <source>
        <dbReference type="EMBL" id="NDL66987.1"/>
    </source>
</evidence>
<feature type="signal peptide" evidence="1">
    <location>
        <begin position="1"/>
        <end position="23"/>
    </location>
</feature>
<dbReference type="SUPFAM" id="SSF89550">
    <property type="entry name" value="PHP domain-like"/>
    <property type="match status" value="1"/>
</dbReference>
<dbReference type="GO" id="GO:0035312">
    <property type="term" value="F:5'-3' DNA exonuclease activity"/>
    <property type="evidence" value="ECO:0007669"/>
    <property type="project" value="TreeGrafter"/>
</dbReference>
<protein>
    <recommendedName>
        <fullName evidence="2">Polymerase/histidinol phosphatase N-terminal domain-containing protein</fullName>
    </recommendedName>
</protein>
<dbReference type="EMBL" id="JAAEEH010000008">
    <property type="protein sequence ID" value="NDL66987.1"/>
    <property type="molecule type" value="Genomic_DNA"/>
</dbReference>
<dbReference type="Proteomes" id="UP000461585">
    <property type="component" value="Unassembled WGS sequence"/>
</dbReference>
<dbReference type="RefSeq" id="WP_162369713.1">
    <property type="nucleotide sequence ID" value="NZ_JAAEEH010000008.1"/>
</dbReference>